<dbReference type="GO" id="GO:0015095">
    <property type="term" value="F:magnesium ion transmembrane transporter activity"/>
    <property type="evidence" value="ECO:0007669"/>
    <property type="project" value="TreeGrafter"/>
</dbReference>
<dbReference type="Proteomes" id="UP000546213">
    <property type="component" value="Unassembled WGS sequence"/>
</dbReference>
<keyword evidence="8" id="KW-1185">Reference proteome</keyword>
<dbReference type="GO" id="GO:0005886">
    <property type="term" value="C:plasma membrane"/>
    <property type="evidence" value="ECO:0007669"/>
    <property type="project" value="UniProtKB-SubCell"/>
</dbReference>
<feature type="transmembrane region" description="Helical" evidence="6">
    <location>
        <begin position="436"/>
        <end position="453"/>
    </location>
</feature>
<dbReference type="EMBL" id="JAAOAS010000345">
    <property type="protein sequence ID" value="KAF5578918.1"/>
    <property type="molecule type" value="Genomic_DNA"/>
</dbReference>
<sequence length="513" mass="58445">MSPKDAGHAPHEDSYKGGDIRTEIMDLNIVQQDKLNIAHDLLLDYSSGDRNKILSRLQRIQRQQEIKFSDDSTFRPAFVSLYGEDQVEDRLGINDFEQAKSDLPAFVSIPTIHSDEPFSRLFDETLQPAKSLLQYHYRLGTLNDTFERSDSYFAPILDDMRAPCVREMWCLALDNKNLITASWLPANNIWPMLSPGAQHSDQITATLRVTLPDGRSKKRETLQDLENDLEIAIKKLKGHYGTAHSELKASRNNENKDMLRSIQPFQDNLSLACLLRMCTITTPTRFSITSQDIMDMFSVKISRLEWLVRDSASQPQVYQISAISDELQILKEILHSQMQVVSQVSQSLAQAMVSPMSVKAGKGKTPETEQAHASLGTRKDDSENDQQTKLFNLLQRKSQLRHRKLAYDIERLQDTAERLKSQAALFIKIKAEDQSVAIYVFTLVTVVFLPLSFATSYMGMNTSDIRDMEQGQWIFWAVGGTLTVVVLLGVWTIAYRGPRWKKARQTQKLLHMD</sequence>
<name>A0A8H5NVX8_9HYPO</name>
<feature type="transmembrane region" description="Helical" evidence="6">
    <location>
        <begin position="473"/>
        <end position="495"/>
    </location>
</feature>
<feature type="region of interest" description="Disordered" evidence="5">
    <location>
        <begin position="358"/>
        <end position="384"/>
    </location>
</feature>
<comment type="subcellular location">
    <subcellularLocation>
        <location evidence="1">Cell membrane</location>
        <topology evidence="1">Multi-pass membrane protein</topology>
    </subcellularLocation>
</comment>
<organism evidence="7 8">
    <name type="scientific">Fusarium pseudocircinatum</name>
    <dbReference type="NCBI Taxonomy" id="56676"/>
    <lineage>
        <taxon>Eukaryota</taxon>
        <taxon>Fungi</taxon>
        <taxon>Dikarya</taxon>
        <taxon>Ascomycota</taxon>
        <taxon>Pezizomycotina</taxon>
        <taxon>Sordariomycetes</taxon>
        <taxon>Hypocreomycetidae</taxon>
        <taxon>Hypocreales</taxon>
        <taxon>Nectriaceae</taxon>
        <taxon>Fusarium</taxon>
        <taxon>Fusarium fujikuroi species complex</taxon>
    </lineage>
</organism>
<dbReference type="Pfam" id="PF01544">
    <property type="entry name" value="CorA"/>
    <property type="match status" value="1"/>
</dbReference>
<evidence type="ECO:0000256" key="5">
    <source>
        <dbReference type="SAM" id="MobiDB-lite"/>
    </source>
</evidence>
<comment type="caution">
    <text evidence="7">The sequence shown here is derived from an EMBL/GenBank/DDBJ whole genome shotgun (WGS) entry which is preliminary data.</text>
</comment>
<dbReference type="AlphaFoldDB" id="A0A8H5NVX8"/>
<dbReference type="PANTHER" id="PTHR46494">
    <property type="entry name" value="CORA FAMILY METAL ION TRANSPORTER (EUROFUNG)"/>
    <property type="match status" value="1"/>
</dbReference>
<dbReference type="InterPro" id="IPR045863">
    <property type="entry name" value="CorA_TM1_TM2"/>
</dbReference>
<proteinExistence type="predicted"/>
<evidence type="ECO:0000256" key="6">
    <source>
        <dbReference type="SAM" id="Phobius"/>
    </source>
</evidence>
<gene>
    <name evidence="7" type="ORF">FPCIR_11381</name>
</gene>
<dbReference type="GO" id="GO:0015087">
    <property type="term" value="F:cobalt ion transmembrane transporter activity"/>
    <property type="evidence" value="ECO:0007669"/>
    <property type="project" value="TreeGrafter"/>
</dbReference>
<dbReference type="Gene3D" id="1.20.58.340">
    <property type="entry name" value="Magnesium transport protein CorA, transmembrane region"/>
    <property type="match status" value="1"/>
</dbReference>
<dbReference type="InterPro" id="IPR002523">
    <property type="entry name" value="MgTranspt_CorA/ZnTranspt_ZntB"/>
</dbReference>
<evidence type="ECO:0000313" key="7">
    <source>
        <dbReference type="EMBL" id="KAF5578918.1"/>
    </source>
</evidence>
<evidence type="ECO:0000256" key="4">
    <source>
        <dbReference type="ARBA" id="ARBA00023136"/>
    </source>
</evidence>
<evidence type="ECO:0000313" key="8">
    <source>
        <dbReference type="Proteomes" id="UP000546213"/>
    </source>
</evidence>
<dbReference type="GO" id="GO:0000287">
    <property type="term" value="F:magnesium ion binding"/>
    <property type="evidence" value="ECO:0007669"/>
    <property type="project" value="TreeGrafter"/>
</dbReference>
<dbReference type="SUPFAM" id="SSF144083">
    <property type="entry name" value="Magnesium transport protein CorA, transmembrane region"/>
    <property type="match status" value="1"/>
</dbReference>
<protein>
    <submittedName>
        <fullName evidence="7">Mg2+ transporter like zinc transport</fullName>
    </submittedName>
</protein>
<keyword evidence="3 6" id="KW-1133">Transmembrane helix</keyword>
<keyword evidence="2 6" id="KW-0812">Transmembrane</keyword>
<reference evidence="7 8" key="1">
    <citation type="submission" date="2020-05" db="EMBL/GenBank/DDBJ databases">
        <title>Identification and distribution of gene clusters putatively required for synthesis of sphingolipid metabolism inhibitors in phylogenetically diverse species of the filamentous fungus Fusarium.</title>
        <authorList>
            <person name="Kim H.-S."/>
            <person name="Busman M."/>
            <person name="Brown D.W."/>
            <person name="Divon H."/>
            <person name="Uhlig S."/>
            <person name="Proctor R.H."/>
        </authorList>
    </citation>
    <scope>NUCLEOTIDE SEQUENCE [LARGE SCALE GENOMIC DNA]</scope>
    <source>
        <strain evidence="7 8">NRRL 36939</strain>
    </source>
</reference>
<dbReference type="OrthoDB" id="5099946at2759"/>
<evidence type="ECO:0000256" key="1">
    <source>
        <dbReference type="ARBA" id="ARBA00004651"/>
    </source>
</evidence>
<evidence type="ECO:0000256" key="2">
    <source>
        <dbReference type="ARBA" id="ARBA00022692"/>
    </source>
</evidence>
<dbReference type="PANTHER" id="PTHR46494:SF1">
    <property type="entry name" value="CORA FAMILY METAL ION TRANSPORTER (EUROFUNG)"/>
    <property type="match status" value="1"/>
</dbReference>
<evidence type="ECO:0000256" key="3">
    <source>
        <dbReference type="ARBA" id="ARBA00022989"/>
    </source>
</evidence>
<accession>A0A8H5NVX8</accession>
<dbReference type="GO" id="GO:0050897">
    <property type="term" value="F:cobalt ion binding"/>
    <property type="evidence" value="ECO:0007669"/>
    <property type="project" value="TreeGrafter"/>
</dbReference>
<keyword evidence="4 6" id="KW-0472">Membrane</keyword>